<dbReference type="AlphaFoldDB" id="A0A0R0A7Z2"/>
<evidence type="ECO:0000256" key="4">
    <source>
        <dbReference type="ARBA" id="ARBA00023004"/>
    </source>
</evidence>
<sequence>MHEATSLPDRPAPCCTEAEVERLVHDFYAAVREDALLGPVFNTHVHDWPAHLARLVDFWSSLLRGTQRYSGSPMSLHMAMPRLDEALFRRWLLLFGQTTATLGNPAMQQLANARATQIANRFWQRYQVEGRDGSGLVPLPISMMG</sequence>
<dbReference type="InterPro" id="IPR001486">
    <property type="entry name" value="Hemoglobin_trunc"/>
</dbReference>
<evidence type="ECO:0000256" key="3">
    <source>
        <dbReference type="ARBA" id="ARBA00022723"/>
    </source>
</evidence>
<keyword evidence="3" id="KW-0479">Metal-binding</keyword>
<dbReference type="EMBL" id="LLXU01000092">
    <property type="protein sequence ID" value="KRG41013.1"/>
    <property type="molecule type" value="Genomic_DNA"/>
</dbReference>
<name>A0A0R0A7Z2_9GAMM</name>
<dbReference type="CDD" id="cd08916">
    <property type="entry name" value="TrHb3_P"/>
    <property type="match status" value="1"/>
</dbReference>
<accession>A0A0R0A7Z2</accession>
<keyword evidence="1" id="KW-0813">Transport</keyword>
<dbReference type="SUPFAM" id="SSF46458">
    <property type="entry name" value="Globin-like"/>
    <property type="match status" value="1"/>
</dbReference>
<dbReference type="RefSeq" id="WP_057647441.1">
    <property type="nucleotide sequence ID" value="NZ_LLXU01000092.1"/>
</dbReference>
<dbReference type="OrthoDB" id="25954at2"/>
<keyword evidence="4" id="KW-0408">Iron</keyword>
<evidence type="ECO:0000256" key="2">
    <source>
        <dbReference type="ARBA" id="ARBA00022617"/>
    </source>
</evidence>
<dbReference type="Pfam" id="PF01152">
    <property type="entry name" value="Bac_globin"/>
    <property type="match status" value="1"/>
</dbReference>
<evidence type="ECO:0000313" key="5">
    <source>
        <dbReference type="EMBL" id="KRG41013.1"/>
    </source>
</evidence>
<gene>
    <name evidence="5" type="ORF">ARC20_12315</name>
</gene>
<proteinExistence type="predicted"/>
<dbReference type="Proteomes" id="UP000051802">
    <property type="component" value="Unassembled WGS sequence"/>
</dbReference>
<keyword evidence="2" id="KW-0349">Heme</keyword>
<evidence type="ECO:0000313" key="6">
    <source>
        <dbReference type="Proteomes" id="UP000051802"/>
    </source>
</evidence>
<dbReference type="GO" id="GO:0046872">
    <property type="term" value="F:metal ion binding"/>
    <property type="evidence" value="ECO:0007669"/>
    <property type="project" value="UniProtKB-KW"/>
</dbReference>
<protein>
    <submittedName>
        <fullName evidence="5">Preprotein translocase subunit TatC</fullName>
    </submittedName>
</protein>
<dbReference type="STRING" id="676599.ARC20_12315"/>
<evidence type="ECO:0000256" key="1">
    <source>
        <dbReference type="ARBA" id="ARBA00022448"/>
    </source>
</evidence>
<dbReference type="InterPro" id="IPR012292">
    <property type="entry name" value="Globin/Proto"/>
</dbReference>
<dbReference type="Gene3D" id="1.10.490.10">
    <property type="entry name" value="Globins"/>
    <property type="match status" value="1"/>
</dbReference>
<dbReference type="GO" id="GO:0019825">
    <property type="term" value="F:oxygen binding"/>
    <property type="evidence" value="ECO:0007669"/>
    <property type="project" value="InterPro"/>
</dbReference>
<dbReference type="InterPro" id="IPR009050">
    <property type="entry name" value="Globin-like_sf"/>
</dbReference>
<keyword evidence="6" id="KW-1185">Reference proteome</keyword>
<reference evidence="5 6" key="1">
    <citation type="submission" date="2015-10" db="EMBL/GenBank/DDBJ databases">
        <title>Genome sequencing and analysis of members of genus Stenotrophomonas.</title>
        <authorList>
            <person name="Patil P.P."/>
            <person name="Midha S."/>
            <person name="Patil P.B."/>
        </authorList>
    </citation>
    <scope>NUCLEOTIDE SEQUENCE [LARGE SCALE GENOMIC DNA]</scope>
    <source>
        <strain evidence="5 6">JCM 16536</strain>
    </source>
</reference>
<organism evidence="5 6">
    <name type="scientific">Stenotrophomonas panacihumi</name>
    <dbReference type="NCBI Taxonomy" id="676599"/>
    <lineage>
        <taxon>Bacteria</taxon>
        <taxon>Pseudomonadati</taxon>
        <taxon>Pseudomonadota</taxon>
        <taxon>Gammaproteobacteria</taxon>
        <taxon>Lysobacterales</taxon>
        <taxon>Lysobacteraceae</taxon>
        <taxon>Stenotrophomonas</taxon>
    </lineage>
</organism>
<comment type="caution">
    <text evidence="5">The sequence shown here is derived from an EMBL/GenBank/DDBJ whole genome shotgun (WGS) entry which is preliminary data.</text>
</comment>
<dbReference type="GO" id="GO:0020037">
    <property type="term" value="F:heme binding"/>
    <property type="evidence" value="ECO:0007669"/>
    <property type="project" value="InterPro"/>
</dbReference>